<organism evidence="2 3">
    <name type="scientific">Thraustotheca clavata</name>
    <dbReference type="NCBI Taxonomy" id="74557"/>
    <lineage>
        <taxon>Eukaryota</taxon>
        <taxon>Sar</taxon>
        <taxon>Stramenopiles</taxon>
        <taxon>Oomycota</taxon>
        <taxon>Saprolegniomycetes</taxon>
        <taxon>Saprolegniales</taxon>
        <taxon>Achlyaceae</taxon>
        <taxon>Thraustotheca</taxon>
    </lineage>
</organism>
<dbReference type="EMBL" id="JNBS01000378">
    <property type="protein sequence ID" value="OQS06065.1"/>
    <property type="molecule type" value="Genomic_DNA"/>
</dbReference>
<dbReference type="InterPro" id="IPR052408">
    <property type="entry name" value="Exonuclease_MUT-7-like"/>
</dbReference>
<gene>
    <name evidence="2" type="ORF">THRCLA_01864</name>
</gene>
<dbReference type="CDD" id="cd06141">
    <property type="entry name" value="WRN_exo"/>
    <property type="match status" value="1"/>
</dbReference>
<evidence type="ECO:0000259" key="1">
    <source>
        <dbReference type="SMART" id="SM00474"/>
    </source>
</evidence>
<evidence type="ECO:0000313" key="3">
    <source>
        <dbReference type="Proteomes" id="UP000243217"/>
    </source>
</evidence>
<dbReference type="PANTHER" id="PTHR47765">
    <property type="entry name" value="3'-5' EXONUCLEASE DOMAIN-CONTAINING PROTEIN"/>
    <property type="match status" value="1"/>
</dbReference>
<proteinExistence type="predicted"/>
<sequence>MQGEEVHEGSFLNLVPLFKAKDAAQIAIRMHYLIVSKQRMELHEELQRAVRSIDLIDALLVFLNVLEHQIAMSHGILDTMTLLPLISKEIPKEITLPSTLEDAACGFFKQHLLLKAANTTHSGVFCVLYNVPITLRLQKFEEWLKVDSVSALKFLETADIGEHINVHTTLQYLVEKTHFNAADRLVVFAPQLQREYIQLMVDSYVDAKVVRKRLTRFNFNADDFPEFVARRRRATIRYLVQAGQYGDIDQAVGGDANAMKFACHFLYDKCGADSVVTRQFVHLYNLGSVFPDVSLDSNTSTDDIGLIKDNPPRLDGFVSILNYLPSGSIVFVDTIEAVQFCAQDLMAAPVVGLDCEWKASYNSFTSTGSNGNPCSLMQLSTTSRIYLIDMLIPDILSHLTAWLASPSSIKLGFDIKGDIAALQTPHVRSILDIQTFAKASKARASLSDLAVKYIGLPLDKRVRMSNWERRPLTDMQREYAALDAFILVKIFEMMKEENANLKYTLYDVQGRGK</sequence>
<comment type="caution">
    <text evidence="2">The sequence shown here is derived from an EMBL/GenBank/DDBJ whole genome shotgun (WGS) entry which is preliminary data.</text>
</comment>
<dbReference type="InterPro" id="IPR036397">
    <property type="entry name" value="RNaseH_sf"/>
</dbReference>
<feature type="domain" description="3'-5' exonuclease" evidence="1">
    <location>
        <begin position="329"/>
        <end position="499"/>
    </location>
</feature>
<dbReference type="InterPro" id="IPR012337">
    <property type="entry name" value="RNaseH-like_sf"/>
</dbReference>
<dbReference type="Pfam" id="PF01612">
    <property type="entry name" value="DNA_pol_A_exo1"/>
    <property type="match status" value="1"/>
</dbReference>
<dbReference type="SMART" id="SM00474">
    <property type="entry name" value="35EXOc"/>
    <property type="match status" value="1"/>
</dbReference>
<accession>A0A1W0A748</accession>
<dbReference type="Gene3D" id="3.30.420.10">
    <property type="entry name" value="Ribonuclease H-like superfamily/Ribonuclease H"/>
    <property type="match status" value="1"/>
</dbReference>
<dbReference type="PANTHER" id="PTHR47765:SF2">
    <property type="entry name" value="EXONUCLEASE MUT-7 HOMOLOG"/>
    <property type="match status" value="1"/>
</dbReference>
<dbReference type="OrthoDB" id="10261556at2759"/>
<reference evidence="2 3" key="1">
    <citation type="journal article" date="2014" name="Genome Biol. Evol.">
        <title>The secreted proteins of Achlya hypogyna and Thraustotheca clavata identify the ancestral oomycete secretome and reveal gene acquisitions by horizontal gene transfer.</title>
        <authorList>
            <person name="Misner I."/>
            <person name="Blouin N."/>
            <person name="Leonard G."/>
            <person name="Richards T.A."/>
            <person name="Lane C.E."/>
        </authorList>
    </citation>
    <scope>NUCLEOTIDE SEQUENCE [LARGE SCALE GENOMIC DNA]</scope>
    <source>
        <strain evidence="2 3">ATCC 34112</strain>
    </source>
</reference>
<dbReference type="GO" id="GO:0008408">
    <property type="term" value="F:3'-5' exonuclease activity"/>
    <property type="evidence" value="ECO:0007669"/>
    <property type="project" value="InterPro"/>
</dbReference>
<protein>
    <recommendedName>
        <fullName evidence="1">3'-5' exonuclease domain-containing protein</fullName>
    </recommendedName>
</protein>
<keyword evidence="3" id="KW-1185">Reference proteome</keyword>
<dbReference type="STRING" id="74557.A0A1W0A748"/>
<dbReference type="Proteomes" id="UP000243217">
    <property type="component" value="Unassembled WGS sequence"/>
</dbReference>
<dbReference type="SUPFAM" id="SSF53098">
    <property type="entry name" value="Ribonuclease H-like"/>
    <property type="match status" value="1"/>
</dbReference>
<dbReference type="GO" id="GO:0003676">
    <property type="term" value="F:nucleic acid binding"/>
    <property type="evidence" value="ECO:0007669"/>
    <property type="project" value="InterPro"/>
</dbReference>
<dbReference type="AlphaFoldDB" id="A0A1W0A748"/>
<evidence type="ECO:0000313" key="2">
    <source>
        <dbReference type="EMBL" id="OQS06065.1"/>
    </source>
</evidence>
<dbReference type="InterPro" id="IPR002562">
    <property type="entry name" value="3'-5'_exonuclease_dom"/>
</dbReference>
<name>A0A1W0A748_9STRA</name>
<dbReference type="GO" id="GO:0006139">
    <property type="term" value="P:nucleobase-containing compound metabolic process"/>
    <property type="evidence" value="ECO:0007669"/>
    <property type="project" value="InterPro"/>
</dbReference>